<keyword evidence="1" id="KW-1133">Transmembrane helix</keyword>
<feature type="transmembrane region" description="Helical" evidence="1">
    <location>
        <begin position="80"/>
        <end position="98"/>
    </location>
</feature>
<keyword evidence="1" id="KW-0812">Transmembrane</keyword>
<name>A0A8D9DWP0_9HEMI</name>
<organism evidence="2">
    <name type="scientific">Cacopsylla melanoneura</name>
    <dbReference type="NCBI Taxonomy" id="428564"/>
    <lineage>
        <taxon>Eukaryota</taxon>
        <taxon>Metazoa</taxon>
        <taxon>Ecdysozoa</taxon>
        <taxon>Arthropoda</taxon>
        <taxon>Hexapoda</taxon>
        <taxon>Insecta</taxon>
        <taxon>Pterygota</taxon>
        <taxon>Neoptera</taxon>
        <taxon>Paraneoptera</taxon>
        <taxon>Hemiptera</taxon>
        <taxon>Sternorrhyncha</taxon>
        <taxon>Psylloidea</taxon>
        <taxon>Psyllidae</taxon>
        <taxon>Psyllinae</taxon>
        <taxon>Cacopsylla</taxon>
    </lineage>
</organism>
<dbReference type="EMBL" id="HBUF01380452">
    <property type="protein sequence ID" value="CAG6730035.1"/>
    <property type="molecule type" value="Transcribed_RNA"/>
</dbReference>
<keyword evidence="1" id="KW-0472">Membrane</keyword>
<accession>A0A8D9DWP0</accession>
<protein>
    <submittedName>
        <fullName evidence="2">Uncharacterized protein</fullName>
    </submittedName>
</protein>
<proteinExistence type="predicted"/>
<dbReference type="AlphaFoldDB" id="A0A8D9DWP0"/>
<evidence type="ECO:0000313" key="2">
    <source>
        <dbReference type="EMBL" id="CAG6730035.1"/>
    </source>
</evidence>
<reference evidence="2" key="1">
    <citation type="submission" date="2021-05" db="EMBL/GenBank/DDBJ databases">
        <authorList>
            <person name="Alioto T."/>
            <person name="Alioto T."/>
            <person name="Gomez Garrido J."/>
        </authorList>
    </citation>
    <scope>NUCLEOTIDE SEQUENCE</scope>
</reference>
<evidence type="ECO:0000256" key="1">
    <source>
        <dbReference type="SAM" id="Phobius"/>
    </source>
</evidence>
<sequence length="112" mass="13910">MSMINKNINWDILDFRDILWAFEIYPSLHVVRRDEESHLKQAWVNKPEGRRPRDNPKKSWWDQVQSDMEEINLTIEEAQVRWRLISIIFLLYFFYYFFTQPRFLVILKNFPK</sequence>